<dbReference type="Proteomes" id="UP001050691">
    <property type="component" value="Unassembled WGS sequence"/>
</dbReference>
<comment type="similarity">
    <text evidence="1 4">Belongs to the eukaryotic ribosomal protein eL6 family.</text>
</comment>
<dbReference type="GO" id="GO:0003735">
    <property type="term" value="F:structural constituent of ribosome"/>
    <property type="evidence" value="ECO:0007669"/>
    <property type="project" value="InterPro"/>
</dbReference>
<dbReference type="PROSITE" id="PS01170">
    <property type="entry name" value="RIBOSOMAL_L6E"/>
    <property type="match status" value="1"/>
</dbReference>
<gene>
    <name evidence="6" type="ORF">Clacol_001607</name>
</gene>
<dbReference type="PANTHER" id="PTHR10715">
    <property type="entry name" value="60S RIBOSOMAL PROTEIN L6"/>
    <property type="match status" value="1"/>
</dbReference>
<sequence>MARNRPIAAHIGRLSRSKVKAYRGLFKGIKKSDAPAKPEESLTKEVTVGGEKNGGKRLVPTKKAALFYPAEDVRQPKKSRKTHHTAKLRSSISPGTVLILLAGRFRGKRVVFLKQLPSGLLLVTGPYALNGVPLRRVNQAYVIATSTKIDVSGLQLKADINDAYFAKPNTSRRSDAESEFFADGKPKEKAAYPEAKASEQKNIDNVIVEAVKKTENVAKYLKASWVVGRALSRRVNGNYCFHVVGRRALFTETIQGLSAAFLDSAIGLPYPPEWPAYTTTIILTGILSRITIFPFLYWSWKRERRLEENVLPYLRTYHAKLKSKAVTEIEGTSNNPKAKEFFNQAVKKKLSEKRKELLKQHRCSPWLTMAISSVPQLPMFVLLSSTFLYISNEPGSVFKNEAIFSLQSLSHPDPTAAIPVMTGLISLATTETSHWFTNHGKEDVPKLSVNNNNEERQITVRPTRYIKSVIRVLALGRVILTFLMPAASAVGVEKTVENWIT</sequence>
<dbReference type="Gene3D" id="2.30.30.30">
    <property type="match status" value="1"/>
</dbReference>
<dbReference type="InterPro" id="IPR049633">
    <property type="entry name" value="Ribosomal_eL6_CS"/>
</dbReference>
<accession>A0AAV5A672</accession>
<dbReference type="GO" id="GO:0003723">
    <property type="term" value="F:RNA binding"/>
    <property type="evidence" value="ECO:0007669"/>
    <property type="project" value="TreeGrafter"/>
</dbReference>
<dbReference type="GO" id="GO:0000027">
    <property type="term" value="P:ribosomal large subunit assembly"/>
    <property type="evidence" value="ECO:0007669"/>
    <property type="project" value="TreeGrafter"/>
</dbReference>
<dbReference type="InterPro" id="IPR008991">
    <property type="entry name" value="Translation_prot_SH3-like_sf"/>
</dbReference>
<organism evidence="6 7">
    <name type="scientific">Clathrus columnatus</name>
    <dbReference type="NCBI Taxonomy" id="1419009"/>
    <lineage>
        <taxon>Eukaryota</taxon>
        <taxon>Fungi</taxon>
        <taxon>Dikarya</taxon>
        <taxon>Basidiomycota</taxon>
        <taxon>Agaricomycotina</taxon>
        <taxon>Agaricomycetes</taxon>
        <taxon>Phallomycetidae</taxon>
        <taxon>Phallales</taxon>
        <taxon>Clathraceae</taxon>
        <taxon>Clathrus</taxon>
    </lineage>
</organism>
<dbReference type="InterPro" id="IPR000915">
    <property type="entry name" value="60S_ribosomal_eL6"/>
</dbReference>
<name>A0AAV5A672_9AGAM</name>
<dbReference type="FunFam" id="2.30.30.30:FF:000014">
    <property type="entry name" value="60S ribosomal protein L6"/>
    <property type="match status" value="1"/>
</dbReference>
<dbReference type="SUPFAM" id="SSF50104">
    <property type="entry name" value="Translation proteins SH3-like domain"/>
    <property type="match status" value="1"/>
</dbReference>
<feature type="compositionally biased region" description="Basic and acidic residues" evidence="5">
    <location>
        <begin position="33"/>
        <end position="43"/>
    </location>
</feature>
<dbReference type="PANTHER" id="PTHR10715:SF0">
    <property type="entry name" value="LARGE RIBOSOMAL SUBUNIT PROTEIN EL6"/>
    <property type="match status" value="1"/>
</dbReference>
<dbReference type="CDD" id="cd13156">
    <property type="entry name" value="KOW_RPL6"/>
    <property type="match status" value="1"/>
</dbReference>
<evidence type="ECO:0000313" key="7">
    <source>
        <dbReference type="Proteomes" id="UP001050691"/>
    </source>
</evidence>
<comment type="caution">
    <text evidence="6">The sequence shown here is derived from an EMBL/GenBank/DDBJ whole genome shotgun (WGS) entry which is preliminary data.</text>
</comment>
<evidence type="ECO:0000256" key="2">
    <source>
        <dbReference type="ARBA" id="ARBA00022980"/>
    </source>
</evidence>
<evidence type="ECO:0000313" key="6">
    <source>
        <dbReference type="EMBL" id="GJJ07405.1"/>
    </source>
</evidence>
<evidence type="ECO:0000256" key="3">
    <source>
        <dbReference type="ARBA" id="ARBA00023274"/>
    </source>
</evidence>
<dbReference type="Pfam" id="PF01159">
    <property type="entry name" value="Ribosomal_L6e"/>
    <property type="match status" value="1"/>
</dbReference>
<dbReference type="GO" id="GO:0022625">
    <property type="term" value="C:cytosolic large ribosomal subunit"/>
    <property type="evidence" value="ECO:0007669"/>
    <property type="project" value="TreeGrafter"/>
</dbReference>
<reference evidence="6" key="1">
    <citation type="submission" date="2021-10" db="EMBL/GenBank/DDBJ databases">
        <title>De novo Genome Assembly of Clathrus columnatus (Basidiomycota, Fungi) Using Illumina and Nanopore Sequence Data.</title>
        <authorList>
            <person name="Ogiso-Tanaka E."/>
            <person name="Itagaki H."/>
            <person name="Hosoya T."/>
            <person name="Hosaka K."/>
        </authorList>
    </citation>
    <scope>NUCLEOTIDE SEQUENCE</scope>
    <source>
        <strain evidence="6">MO-923</strain>
    </source>
</reference>
<feature type="region of interest" description="Disordered" evidence="5">
    <location>
        <begin position="33"/>
        <end position="54"/>
    </location>
</feature>
<dbReference type="GO" id="GO:0002181">
    <property type="term" value="P:cytoplasmic translation"/>
    <property type="evidence" value="ECO:0007669"/>
    <property type="project" value="TreeGrafter"/>
</dbReference>
<dbReference type="InterPro" id="IPR041997">
    <property type="entry name" value="Ribosomal_eL6_KOW"/>
</dbReference>
<evidence type="ECO:0000256" key="1">
    <source>
        <dbReference type="ARBA" id="ARBA00010592"/>
    </source>
</evidence>
<proteinExistence type="inferred from homology"/>
<evidence type="ECO:0000256" key="5">
    <source>
        <dbReference type="SAM" id="MobiDB-lite"/>
    </source>
</evidence>
<keyword evidence="3 4" id="KW-0687">Ribonucleoprotein</keyword>
<dbReference type="AlphaFoldDB" id="A0AAV5A672"/>
<evidence type="ECO:0000256" key="4">
    <source>
        <dbReference type="RuleBase" id="RU000662"/>
    </source>
</evidence>
<keyword evidence="2 4" id="KW-0689">Ribosomal protein</keyword>
<protein>
    <recommendedName>
        <fullName evidence="4">60S ribosomal protein L6</fullName>
    </recommendedName>
</protein>
<dbReference type="InterPro" id="IPR014722">
    <property type="entry name" value="Rib_uL2_dom2"/>
</dbReference>
<keyword evidence="7" id="KW-1185">Reference proteome</keyword>
<dbReference type="EMBL" id="BPWL01000002">
    <property type="protein sequence ID" value="GJJ07405.1"/>
    <property type="molecule type" value="Genomic_DNA"/>
</dbReference>